<feature type="region of interest" description="Disordered" evidence="2">
    <location>
        <begin position="125"/>
        <end position="147"/>
    </location>
</feature>
<evidence type="ECO:0000313" key="6">
    <source>
        <dbReference type="WBParaSite" id="BXY_1741300.1"/>
    </source>
</evidence>
<feature type="coiled-coil region" evidence="1">
    <location>
        <begin position="314"/>
        <end position="348"/>
    </location>
</feature>
<sequence>MERRLLIMARENYNELKKEFQLVLQENKRLRQEAKREIDSEIEFVRQITREVLHEIELEKKIREEIFDEFKSKTVSDIREMYEKEVSLLLEDKKYHGHEVTTLKDTIATQDVQIEELRRQLKQANVSSSRNGGIEDRKGRRNEQKTYRTQFNPFRTSRHLHAEMKEGTLLSNGIIVVQPIEALFGTYDKKCPKKFPGYGKLEAQVELLSNKVSQHEDEIKENEKRKTEEIEKRKEIEVENKRLQVENSYLMQEVNRLEDTVTELAKSKLALENVVSQLKDDLVKKDREDSKHVKRLEYQLQEMTTKFAIESQRYQKLEESNQKNKNKVSRLKEENKKMMEEVREFRKINQFRLQKKEKRDLELQNLMIPRPTGD</sequence>
<evidence type="ECO:0000313" key="5">
    <source>
        <dbReference type="Proteomes" id="UP000659654"/>
    </source>
</evidence>
<dbReference type="Proteomes" id="UP000582659">
    <property type="component" value="Unassembled WGS sequence"/>
</dbReference>
<evidence type="ECO:0000256" key="1">
    <source>
        <dbReference type="SAM" id="Coils"/>
    </source>
</evidence>
<reference evidence="6" key="1">
    <citation type="submission" date="2016-11" db="UniProtKB">
        <authorList>
            <consortium name="WormBaseParasite"/>
        </authorList>
    </citation>
    <scope>IDENTIFICATION</scope>
</reference>
<reference evidence="3" key="2">
    <citation type="submission" date="2020-09" db="EMBL/GenBank/DDBJ databases">
        <authorList>
            <person name="Kikuchi T."/>
        </authorList>
    </citation>
    <scope>NUCLEOTIDE SEQUENCE</scope>
    <source>
        <strain evidence="3">Ka4C1</strain>
    </source>
</reference>
<name>A0A1I7SWI2_BURXY</name>
<dbReference type="SMR" id="A0A1I7SWI2"/>
<feature type="coiled-coil region" evidence="1">
    <location>
        <begin position="6"/>
        <end position="37"/>
    </location>
</feature>
<dbReference type="EMBL" id="CAJFDI010000002">
    <property type="protein sequence ID" value="CAD5216385.1"/>
    <property type="molecule type" value="Genomic_DNA"/>
</dbReference>
<accession>A0A1I7SWI2</accession>
<feature type="compositionally biased region" description="Basic and acidic residues" evidence="2">
    <location>
        <begin position="133"/>
        <end position="146"/>
    </location>
</feature>
<dbReference type="OrthoDB" id="10653970at2759"/>
<dbReference type="Proteomes" id="UP000095284">
    <property type="component" value="Unplaced"/>
</dbReference>
<dbReference type="Proteomes" id="UP000659654">
    <property type="component" value="Unassembled WGS sequence"/>
</dbReference>
<dbReference type="AlphaFoldDB" id="A0A1I7SWI2"/>
<organism evidence="4 6">
    <name type="scientific">Bursaphelenchus xylophilus</name>
    <name type="common">Pinewood nematode worm</name>
    <name type="synonym">Aphelenchoides xylophilus</name>
    <dbReference type="NCBI Taxonomy" id="6326"/>
    <lineage>
        <taxon>Eukaryota</taxon>
        <taxon>Metazoa</taxon>
        <taxon>Ecdysozoa</taxon>
        <taxon>Nematoda</taxon>
        <taxon>Chromadorea</taxon>
        <taxon>Rhabditida</taxon>
        <taxon>Tylenchina</taxon>
        <taxon>Tylenchomorpha</taxon>
        <taxon>Aphelenchoidea</taxon>
        <taxon>Aphelenchoididae</taxon>
        <taxon>Bursaphelenchus</taxon>
    </lineage>
</organism>
<protein>
    <submittedName>
        <fullName evidence="3">(pine wood nematode) hypothetical protein</fullName>
    </submittedName>
</protein>
<dbReference type="EMBL" id="CAJFCV020000002">
    <property type="protein sequence ID" value="CAG9099448.1"/>
    <property type="molecule type" value="Genomic_DNA"/>
</dbReference>
<keyword evidence="5" id="KW-1185">Reference proteome</keyword>
<dbReference type="SUPFAM" id="SSF90257">
    <property type="entry name" value="Myosin rod fragments"/>
    <property type="match status" value="1"/>
</dbReference>
<keyword evidence="1" id="KW-0175">Coiled coil</keyword>
<evidence type="ECO:0000313" key="3">
    <source>
        <dbReference type="EMBL" id="CAD5216385.1"/>
    </source>
</evidence>
<feature type="coiled-coil region" evidence="1">
    <location>
        <begin position="198"/>
        <end position="260"/>
    </location>
</feature>
<proteinExistence type="predicted"/>
<gene>
    <name evidence="3" type="ORF">BXYJ_LOCUS4503</name>
</gene>
<evidence type="ECO:0000256" key="2">
    <source>
        <dbReference type="SAM" id="MobiDB-lite"/>
    </source>
</evidence>
<dbReference type="WBParaSite" id="BXY_1741300.1">
    <property type="protein sequence ID" value="BXY_1741300.1"/>
    <property type="gene ID" value="BXY_1741300"/>
</dbReference>
<evidence type="ECO:0000313" key="4">
    <source>
        <dbReference type="Proteomes" id="UP000095284"/>
    </source>
</evidence>